<keyword evidence="1 2" id="KW-0808">Transferase</keyword>
<evidence type="ECO:0000313" key="6">
    <source>
        <dbReference type="Proteomes" id="UP000291933"/>
    </source>
</evidence>
<evidence type="ECO:0000313" key="5">
    <source>
        <dbReference type="EMBL" id="TBT94797.1"/>
    </source>
</evidence>
<dbReference type="OrthoDB" id="9802587at2"/>
<name>A0A4Q9KK12_PROTD</name>
<dbReference type="PRINTS" id="PR00100">
    <property type="entry name" value="AOTCASE"/>
</dbReference>
<dbReference type="SUPFAM" id="SSF53671">
    <property type="entry name" value="Aspartate/ornithine carbamoyltransferase"/>
    <property type="match status" value="1"/>
</dbReference>
<dbReference type="PRINTS" id="PR00102">
    <property type="entry name" value="OTCASE"/>
</dbReference>
<dbReference type="EMBL" id="SDMR01000009">
    <property type="protein sequence ID" value="TBT94797.1"/>
    <property type="molecule type" value="Genomic_DNA"/>
</dbReference>
<dbReference type="PANTHER" id="PTHR45753">
    <property type="entry name" value="ORNITHINE CARBAMOYLTRANSFERASE, MITOCHONDRIAL"/>
    <property type="match status" value="1"/>
</dbReference>
<dbReference type="GO" id="GO:0042450">
    <property type="term" value="P:L-arginine biosynthetic process via ornithine"/>
    <property type="evidence" value="ECO:0007669"/>
    <property type="project" value="TreeGrafter"/>
</dbReference>
<dbReference type="RefSeq" id="WP_131172113.1">
    <property type="nucleotide sequence ID" value="NZ_FXTL01000009.1"/>
</dbReference>
<dbReference type="Proteomes" id="UP000291933">
    <property type="component" value="Unassembled WGS sequence"/>
</dbReference>
<proteinExistence type="inferred from homology"/>
<dbReference type="GO" id="GO:0016597">
    <property type="term" value="F:amino acid binding"/>
    <property type="evidence" value="ECO:0007669"/>
    <property type="project" value="InterPro"/>
</dbReference>
<dbReference type="InterPro" id="IPR006132">
    <property type="entry name" value="Asp/Orn_carbamoyltranf_P-bd"/>
</dbReference>
<sequence length="275" mass="29687">MRHLVRLTDWTADEVQVIFDLADAYSRGEGPRTEGCAVLFFPASSLRTRVTFERGAHLMGLQPMVFPPETLDKPESLADVAGYLANWASLLVVRHGDITKLDALAAAQQLPVINAMTSANHPCEVLADVYALRGLRPELGRLRFLFVGADGNIARAWAELASVLGLSLTQCCPAELAVPGLTWTDNLDAAITTADVVLTDGVGPHRDALAPYRVTREKLRLAKPDVLLNPCPPFIRGNEISADAVESPGPFVGYGFKRSLLPVQQAVMAYCLGLG</sequence>
<dbReference type="PANTHER" id="PTHR45753:SF3">
    <property type="entry name" value="ORNITHINE TRANSCARBAMYLASE, MITOCHONDRIAL"/>
    <property type="match status" value="1"/>
</dbReference>
<dbReference type="AlphaFoldDB" id="A0A4Q9KK12"/>
<dbReference type="InterPro" id="IPR002292">
    <property type="entry name" value="Orn/put_carbamltrans"/>
</dbReference>
<keyword evidence="6" id="KW-1185">Reference proteome</keyword>
<comment type="similarity">
    <text evidence="2">Belongs to the aspartate/ornithine carbamoyltransferase superfamily.</text>
</comment>
<feature type="domain" description="Aspartate/ornithine carbamoyltransferase carbamoyl-P binding" evidence="4">
    <location>
        <begin position="2"/>
        <end position="133"/>
    </location>
</feature>
<accession>A0A4Q9KK12</accession>
<dbReference type="InterPro" id="IPR006130">
    <property type="entry name" value="Asp/Orn_carbamoylTrfase"/>
</dbReference>
<dbReference type="InterPro" id="IPR006131">
    <property type="entry name" value="Asp_carbamoyltransf_Asp/Orn-bd"/>
</dbReference>
<evidence type="ECO:0000256" key="2">
    <source>
        <dbReference type="RuleBase" id="RU003634"/>
    </source>
</evidence>
<gene>
    <name evidence="5" type="ORF">ET996_08390</name>
</gene>
<dbReference type="GO" id="GO:0019240">
    <property type="term" value="P:citrulline biosynthetic process"/>
    <property type="evidence" value="ECO:0007669"/>
    <property type="project" value="TreeGrafter"/>
</dbReference>
<dbReference type="Pfam" id="PF02729">
    <property type="entry name" value="OTCace_N"/>
    <property type="match status" value="1"/>
</dbReference>
<dbReference type="GO" id="GO:0004585">
    <property type="term" value="F:ornithine carbamoyltransferase activity"/>
    <property type="evidence" value="ECO:0007669"/>
    <property type="project" value="TreeGrafter"/>
</dbReference>
<protein>
    <submittedName>
        <fullName evidence="5">Ornithine carbamoyltransferase</fullName>
    </submittedName>
</protein>
<comment type="caution">
    <text evidence="5">The sequence shown here is derived from an EMBL/GenBank/DDBJ whole genome shotgun (WGS) entry which is preliminary data.</text>
</comment>
<dbReference type="Gene3D" id="3.40.50.1370">
    <property type="entry name" value="Aspartate/ornithine carbamoyltransferase"/>
    <property type="match status" value="2"/>
</dbReference>
<evidence type="ECO:0000259" key="3">
    <source>
        <dbReference type="Pfam" id="PF00185"/>
    </source>
</evidence>
<organism evidence="5 6">
    <name type="scientific">Propioniciclava tarda</name>
    <dbReference type="NCBI Taxonomy" id="433330"/>
    <lineage>
        <taxon>Bacteria</taxon>
        <taxon>Bacillati</taxon>
        <taxon>Actinomycetota</taxon>
        <taxon>Actinomycetes</taxon>
        <taxon>Propionibacteriales</taxon>
        <taxon>Propionibacteriaceae</taxon>
        <taxon>Propioniciclava</taxon>
    </lineage>
</organism>
<dbReference type="Pfam" id="PF00185">
    <property type="entry name" value="OTCace"/>
    <property type="match status" value="1"/>
</dbReference>
<feature type="domain" description="Aspartate/ornithine carbamoyltransferase Asp/Orn-binding" evidence="3">
    <location>
        <begin position="143"/>
        <end position="270"/>
    </location>
</feature>
<evidence type="ECO:0000256" key="1">
    <source>
        <dbReference type="ARBA" id="ARBA00022679"/>
    </source>
</evidence>
<reference evidence="5 6" key="1">
    <citation type="submission" date="2019-01" db="EMBL/GenBank/DDBJ databases">
        <title>Lactibacter flavus gen. nov., sp. nov., a novel bacterium of the family Propionibacteriaceae isolated from raw milk and dairy products.</title>
        <authorList>
            <person name="Huptas C."/>
            <person name="Wenning M."/>
            <person name="Breitenwieser F."/>
            <person name="Doll E."/>
            <person name="Von Neubeck M."/>
            <person name="Busse H.-J."/>
            <person name="Scherer S."/>
        </authorList>
    </citation>
    <scope>NUCLEOTIDE SEQUENCE [LARGE SCALE GENOMIC DNA]</scope>
    <source>
        <strain evidence="5 6">DSM 22130</strain>
    </source>
</reference>
<evidence type="ECO:0000259" key="4">
    <source>
        <dbReference type="Pfam" id="PF02729"/>
    </source>
</evidence>
<dbReference type="InterPro" id="IPR036901">
    <property type="entry name" value="Asp/Orn_carbamoylTrfase_sf"/>
</dbReference>